<dbReference type="PANTHER" id="PTHR31585">
    <property type="entry name" value="FOLATE-BIOPTERIN TRANSPORTER 1, CHLOROPLASTIC"/>
    <property type="match status" value="1"/>
</dbReference>
<feature type="transmembrane region" description="Helical" evidence="8">
    <location>
        <begin position="574"/>
        <end position="596"/>
    </location>
</feature>
<evidence type="ECO:0000256" key="5">
    <source>
        <dbReference type="ARBA" id="ARBA00022989"/>
    </source>
</evidence>
<feature type="transmembrane region" description="Helical" evidence="8">
    <location>
        <begin position="616"/>
        <end position="637"/>
    </location>
</feature>
<protein>
    <recommendedName>
        <fullName evidence="11">Folate/biopterin transporter</fullName>
    </recommendedName>
</protein>
<feature type="region of interest" description="Disordered" evidence="7">
    <location>
        <begin position="299"/>
        <end position="321"/>
    </location>
</feature>
<sequence length="676" mass="74357">MAGSCREDREKENEYNSRLRVDLSAIDAVDKVDQTAYNADKALRKDGHYVHSDARALFERMPCLEGIPIFGKSCEGYGPRCTLSLGLVYFLNKGIAYSLMDYACFAMFTSRFGVSGVRYQRLTSIANMGFSIKALAAMASDSVALFGYTKRWYCAAACVVGAVLTVGYGCLPREESSADIAAGFIFLTSFCIANVDILSEGHYSRLMRRRPESGPSLVSWIWWFILSATIVAAVIQGPLSDKKLPQVGLFIAAATQLLSTVFFVLNWYGEGTNREEQLTDALTLKRDLDRGLRECQLASSAGATRSGEQQGAEANSDVKKPTSAEVDAYHNAEGALIDGFELDVRHGGEETAEGEVPELNILSCCGGNIEINRDICSRNWRVLVYSSLMTCSVIAMTCVTILGTRWQLLYVCIAVVLVCAACAFFALPLLIAKVSMYFFSYAFLYLQLPGALDSFYMASEECYPEGPHFTYIFYNTVGAVVGNLAGIAAVATFPYIFSKCSLRFTLMLTYFIQVLASIFDIIIVKRWNLHIGIPDHAMYLFGDAVVYKVTYYLAWMPTVVLLSRICPRGSESTVYALVAGFGNLGGSMSNTVGSLLMEFKWPITTKGACDFSNVPMLLLVGHVLLPLLIMPLSFVLVPAARICDDIDVSGSTIKKAESLHRRQVGEAEEPINEFRQ</sequence>
<reference evidence="9 10" key="1">
    <citation type="submission" date="2021-02" db="EMBL/GenBank/DDBJ databases">
        <title>Leishmania (Mundinia) enrietti genome sequencing and assembly.</title>
        <authorList>
            <person name="Almutairi H."/>
            <person name="Gatherer D."/>
        </authorList>
    </citation>
    <scope>NUCLEOTIDE SEQUENCE [LARGE SCALE GENOMIC DNA]</scope>
    <source>
        <strain evidence="9">CUR178</strain>
    </source>
</reference>
<dbReference type="EMBL" id="JAFHKP010000006">
    <property type="protein sequence ID" value="KAG5485868.1"/>
    <property type="molecule type" value="Genomic_DNA"/>
</dbReference>
<feature type="compositionally biased region" description="Polar residues" evidence="7">
    <location>
        <begin position="299"/>
        <end position="313"/>
    </location>
</feature>
<dbReference type="Pfam" id="PF03092">
    <property type="entry name" value="BT1"/>
    <property type="match status" value="1"/>
</dbReference>
<comment type="similarity">
    <text evidence="2">Belongs to the major facilitator superfamily. Folate-biopterin transporter (TC 2.A.71) family.</text>
</comment>
<evidence type="ECO:0000256" key="8">
    <source>
        <dbReference type="SAM" id="Phobius"/>
    </source>
</evidence>
<feature type="transmembrane region" description="Helical" evidence="8">
    <location>
        <begin position="504"/>
        <end position="524"/>
    </location>
</feature>
<keyword evidence="4 8" id="KW-0812">Transmembrane</keyword>
<dbReference type="PANTHER" id="PTHR31585:SF51">
    <property type="entry name" value="TRANSPORTER, PUTATIVE-RELATED"/>
    <property type="match status" value="1"/>
</dbReference>
<name>A0A836HQT7_LEIEN</name>
<evidence type="ECO:0000313" key="9">
    <source>
        <dbReference type="EMBL" id="KAG5485868.1"/>
    </source>
</evidence>
<dbReference type="OrthoDB" id="270800at2759"/>
<keyword evidence="10" id="KW-1185">Reference proteome</keyword>
<feature type="transmembrane region" description="Helical" evidence="8">
    <location>
        <begin position="152"/>
        <end position="168"/>
    </location>
</feature>
<dbReference type="GeneID" id="94174613"/>
<evidence type="ECO:0000256" key="6">
    <source>
        <dbReference type="ARBA" id="ARBA00023136"/>
    </source>
</evidence>
<accession>A0A836HQT7</accession>
<feature type="transmembrane region" description="Helical" evidence="8">
    <location>
        <begin position="382"/>
        <end position="402"/>
    </location>
</feature>
<dbReference type="InterPro" id="IPR036259">
    <property type="entry name" value="MFS_trans_sf"/>
</dbReference>
<feature type="transmembrane region" description="Helical" evidence="8">
    <location>
        <begin position="180"/>
        <end position="197"/>
    </location>
</feature>
<gene>
    <name evidence="9" type="ORF">CUR178_07461</name>
</gene>
<comment type="subcellular location">
    <subcellularLocation>
        <location evidence="1">Membrane</location>
        <topology evidence="1">Multi-pass membrane protein</topology>
    </subcellularLocation>
</comment>
<evidence type="ECO:0000313" key="10">
    <source>
        <dbReference type="Proteomes" id="UP000674179"/>
    </source>
</evidence>
<dbReference type="SUPFAM" id="SSF103473">
    <property type="entry name" value="MFS general substrate transporter"/>
    <property type="match status" value="1"/>
</dbReference>
<organism evidence="9 10">
    <name type="scientific">Leishmania enriettii</name>
    <dbReference type="NCBI Taxonomy" id="5663"/>
    <lineage>
        <taxon>Eukaryota</taxon>
        <taxon>Discoba</taxon>
        <taxon>Euglenozoa</taxon>
        <taxon>Kinetoplastea</taxon>
        <taxon>Metakinetoplastina</taxon>
        <taxon>Trypanosomatida</taxon>
        <taxon>Trypanosomatidae</taxon>
        <taxon>Leishmaniinae</taxon>
        <taxon>Leishmania</taxon>
    </lineage>
</organism>
<evidence type="ECO:0000256" key="7">
    <source>
        <dbReference type="SAM" id="MobiDB-lite"/>
    </source>
</evidence>
<dbReference type="Proteomes" id="UP000674179">
    <property type="component" value="Chromosome 6"/>
</dbReference>
<evidence type="ECO:0008006" key="11">
    <source>
        <dbReference type="Google" id="ProtNLM"/>
    </source>
</evidence>
<feature type="transmembrane region" description="Helical" evidence="8">
    <location>
        <begin position="408"/>
        <end position="431"/>
    </location>
</feature>
<keyword evidence="5 8" id="KW-1133">Transmembrane helix</keyword>
<feature type="transmembrane region" description="Helical" evidence="8">
    <location>
        <begin position="471"/>
        <end position="497"/>
    </location>
</feature>
<dbReference type="KEGG" id="lenr:94174613"/>
<evidence type="ECO:0000256" key="1">
    <source>
        <dbReference type="ARBA" id="ARBA00004141"/>
    </source>
</evidence>
<dbReference type="RefSeq" id="XP_067695593.1">
    <property type="nucleotide sequence ID" value="XM_067839103.1"/>
</dbReference>
<dbReference type="InterPro" id="IPR039309">
    <property type="entry name" value="BT1"/>
</dbReference>
<feature type="transmembrane region" description="Helical" evidence="8">
    <location>
        <begin position="544"/>
        <end position="562"/>
    </location>
</feature>
<evidence type="ECO:0000256" key="2">
    <source>
        <dbReference type="ARBA" id="ARBA00007015"/>
    </source>
</evidence>
<feature type="transmembrane region" description="Helical" evidence="8">
    <location>
        <begin position="217"/>
        <end position="235"/>
    </location>
</feature>
<comment type="caution">
    <text evidence="9">The sequence shown here is derived from an EMBL/GenBank/DDBJ whole genome shotgun (WGS) entry which is preliminary data.</text>
</comment>
<evidence type="ECO:0000256" key="3">
    <source>
        <dbReference type="ARBA" id="ARBA00022448"/>
    </source>
</evidence>
<feature type="transmembrane region" description="Helical" evidence="8">
    <location>
        <begin position="438"/>
        <end position="459"/>
    </location>
</feature>
<proteinExistence type="inferred from homology"/>
<dbReference type="InterPro" id="IPR004324">
    <property type="entry name" value="FBT"/>
</dbReference>
<dbReference type="NCBIfam" id="TIGR00788">
    <property type="entry name" value="fbt"/>
    <property type="match status" value="1"/>
</dbReference>
<feature type="transmembrane region" description="Helical" evidence="8">
    <location>
        <begin position="247"/>
        <end position="268"/>
    </location>
</feature>
<evidence type="ECO:0000256" key="4">
    <source>
        <dbReference type="ARBA" id="ARBA00022692"/>
    </source>
</evidence>
<keyword evidence="6 8" id="KW-0472">Membrane</keyword>
<dbReference type="GO" id="GO:0016020">
    <property type="term" value="C:membrane"/>
    <property type="evidence" value="ECO:0007669"/>
    <property type="project" value="UniProtKB-SubCell"/>
</dbReference>
<dbReference type="AlphaFoldDB" id="A0A836HQT7"/>
<keyword evidence="3" id="KW-0813">Transport</keyword>